<accession>A0A2C9URV2</accession>
<proteinExistence type="predicted"/>
<evidence type="ECO:0000313" key="1">
    <source>
        <dbReference type="EMBL" id="OAY34120.1"/>
    </source>
</evidence>
<name>A0A2C9URV2_MANES</name>
<reference evidence="1" key="1">
    <citation type="submission" date="2016-02" db="EMBL/GenBank/DDBJ databases">
        <title>WGS assembly of Manihot esculenta.</title>
        <authorList>
            <person name="Bredeson J.V."/>
            <person name="Prochnik S.E."/>
            <person name="Lyons J.B."/>
            <person name="Schmutz J."/>
            <person name="Grimwood J."/>
            <person name="Vrebalov J."/>
            <person name="Bart R.S."/>
            <person name="Amuge T."/>
            <person name="Ferguson M.E."/>
            <person name="Green R."/>
            <person name="Putnam N."/>
            <person name="Stites J."/>
            <person name="Rounsley S."/>
            <person name="Rokhsar D.S."/>
        </authorList>
    </citation>
    <scope>NUCLEOTIDE SEQUENCE [LARGE SCALE GENOMIC DNA]</scope>
    <source>
        <tissue evidence="1">Leaf</tissue>
    </source>
</reference>
<organism evidence="1">
    <name type="scientific">Manihot esculenta</name>
    <name type="common">Cassava</name>
    <name type="synonym">Jatropha manihot</name>
    <dbReference type="NCBI Taxonomy" id="3983"/>
    <lineage>
        <taxon>Eukaryota</taxon>
        <taxon>Viridiplantae</taxon>
        <taxon>Streptophyta</taxon>
        <taxon>Embryophyta</taxon>
        <taxon>Tracheophyta</taxon>
        <taxon>Spermatophyta</taxon>
        <taxon>Magnoliopsida</taxon>
        <taxon>eudicotyledons</taxon>
        <taxon>Gunneridae</taxon>
        <taxon>Pentapetalae</taxon>
        <taxon>rosids</taxon>
        <taxon>fabids</taxon>
        <taxon>Malpighiales</taxon>
        <taxon>Euphorbiaceae</taxon>
        <taxon>Crotonoideae</taxon>
        <taxon>Manihoteae</taxon>
        <taxon>Manihot</taxon>
    </lineage>
</organism>
<dbReference type="STRING" id="3983.A0A2C9URV2"/>
<dbReference type="AlphaFoldDB" id="A0A2C9URV2"/>
<protein>
    <submittedName>
        <fullName evidence="1">Uncharacterized protein</fullName>
    </submittedName>
</protein>
<gene>
    <name evidence="1" type="ORF">MANES_13G151700</name>
</gene>
<sequence>MQLPPKEFILGRDDGQLHAISVDEEDKRENEPHFFIKQRRAVLFAWLSGAVIIPNGDENFVGNKGCDISEQIIQELQLDQISESVSRDIIGLCADATAGLFYAYDQNSTFQVCKCKILIVGMDYHISCLYLRGPMGSLLCISMWHAFHEQCLIAHLTSHTNKTQVICAISCTALY</sequence>
<dbReference type="EMBL" id="CM004399">
    <property type="protein sequence ID" value="OAY34120.1"/>
    <property type="molecule type" value="Genomic_DNA"/>
</dbReference>